<comment type="similarity">
    <text evidence="5">Belongs to the YqgF HJR family.</text>
</comment>
<organism evidence="7 8">
    <name type="scientific">Candidatus Fimimonas gallinarum</name>
    <dbReference type="NCBI Taxonomy" id="2840821"/>
    <lineage>
        <taxon>Bacteria</taxon>
        <taxon>Pseudomonadati</taxon>
        <taxon>Myxococcota</taxon>
        <taxon>Myxococcia</taxon>
        <taxon>Myxococcales</taxon>
        <taxon>Cystobacterineae</taxon>
        <taxon>Myxococcaceae</taxon>
        <taxon>Myxococcaceae incertae sedis</taxon>
        <taxon>Candidatus Fimimonas</taxon>
    </lineage>
</organism>
<comment type="caution">
    <text evidence="7">The sequence shown here is derived from an EMBL/GenBank/DDBJ whole genome shotgun (WGS) entry which is preliminary data.</text>
</comment>
<dbReference type="EC" id="3.1.-.-" evidence="5"/>
<dbReference type="Gene3D" id="3.30.420.140">
    <property type="entry name" value="YqgF/RNase H-like domain"/>
    <property type="match status" value="1"/>
</dbReference>
<comment type="function">
    <text evidence="5">Could be a nuclease involved in processing of the 5'-end of pre-16S rRNA.</text>
</comment>
<dbReference type="Proteomes" id="UP000824200">
    <property type="component" value="Unassembled WGS sequence"/>
</dbReference>
<keyword evidence="2 5" id="KW-0690">Ribosome biogenesis</keyword>
<evidence type="ECO:0000256" key="3">
    <source>
        <dbReference type="ARBA" id="ARBA00022722"/>
    </source>
</evidence>
<evidence type="ECO:0000256" key="2">
    <source>
        <dbReference type="ARBA" id="ARBA00022517"/>
    </source>
</evidence>
<evidence type="ECO:0000256" key="5">
    <source>
        <dbReference type="HAMAP-Rule" id="MF_00651"/>
    </source>
</evidence>
<evidence type="ECO:0000259" key="6">
    <source>
        <dbReference type="SMART" id="SM00732"/>
    </source>
</evidence>
<dbReference type="InterPro" id="IPR005227">
    <property type="entry name" value="YqgF"/>
</dbReference>
<evidence type="ECO:0000256" key="4">
    <source>
        <dbReference type="ARBA" id="ARBA00022801"/>
    </source>
</evidence>
<dbReference type="SUPFAM" id="SSF53098">
    <property type="entry name" value="Ribonuclease H-like"/>
    <property type="match status" value="1"/>
</dbReference>
<dbReference type="GO" id="GO:0000967">
    <property type="term" value="P:rRNA 5'-end processing"/>
    <property type="evidence" value="ECO:0007669"/>
    <property type="project" value="UniProtKB-UniRule"/>
</dbReference>
<name>A0A9D1E4Z0_9BACT</name>
<dbReference type="Pfam" id="PF03652">
    <property type="entry name" value="RuvX"/>
    <property type="match status" value="1"/>
</dbReference>
<keyword evidence="1 5" id="KW-0963">Cytoplasm</keyword>
<dbReference type="PANTHER" id="PTHR33317">
    <property type="entry name" value="POLYNUCLEOTIDYL TRANSFERASE, RIBONUCLEASE H-LIKE SUPERFAMILY PROTEIN"/>
    <property type="match status" value="1"/>
</dbReference>
<accession>A0A9D1E4Z0</accession>
<sequence>MGRVMALDVGDVRIGIAVSDLMGIIANPLETYTRKGDVAKDAIYIANLAKQHEVDLFVSGLPLGLNGKENEQTQKTRAFIEELQKHTEIPVRFMDERFTTLSAERVLIEGNVRRENRKKVIDKVAATIILQNYLDSKR</sequence>
<gene>
    <name evidence="7" type="primary">ruvX</name>
    <name evidence="7" type="ORF">IAC95_05425</name>
</gene>
<dbReference type="InterPro" id="IPR037027">
    <property type="entry name" value="YqgF/RNaseH-like_dom_sf"/>
</dbReference>
<evidence type="ECO:0000313" key="7">
    <source>
        <dbReference type="EMBL" id="HIR66300.1"/>
    </source>
</evidence>
<dbReference type="InterPro" id="IPR012337">
    <property type="entry name" value="RNaseH-like_sf"/>
</dbReference>
<reference evidence="7" key="2">
    <citation type="journal article" date="2021" name="PeerJ">
        <title>Extensive microbial diversity within the chicken gut microbiome revealed by metagenomics and culture.</title>
        <authorList>
            <person name="Gilroy R."/>
            <person name="Ravi A."/>
            <person name="Getino M."/>
            <person name="Pursley I."/>
            <person name="Horton D.L."/>
            <person name="Alikhan N.F."/>
            <person name="Baker D."/>
            <person name="Gharbi K."/>
            <person name="Hall N."/>
            <person name="Watson M."/>
            <person name="Adriaenssens E.M."/>
            <person name="Foster-Nyarko E."/>
            <person name="Jarju S."/>
            <person name="Secka A."/>
            <person name="Antonio M."/>
            <person name="Oren A."/>
            <person name="Chaudhuri R.R."/>
            <person name="La Ragione R."/>
            <person name="Hildebrand F."/>
            <person name="Pallen M.J."/>
        </authorList>
    </citation>
    <scope>NUCLEOTIDE SEQUENCE</scope>
    <source>
        <strain evidence="7">CHK121-14286</strain>
    </source>
</reference>
<evidence type="ECO:0000256" key="1">
    <source>
        <dbReference type="ARBA" id="ARBA00022490"/>
    </source>
</evidence>
<dbReference type="GO" id="GO:0005829">
    <property type="term" value="C:cytosol"/>
    <property type="evidence" value="ECO:0007669"/>
    <property type="project" value="TreeGrafter"/>
</dbReference>
<dbReference type="GO" id="GO:0016788">
    <property type="term" value="F:hydrolase activity, acting on ester bonds"/>
    <property type="evidence" value="ECO:0007669"/>
    <property type="project" value="UniProtKB-UniRule"/>
</dbReference>
<dbReference type="NCBIfam" id="TIGR00250">
    <property type="entry name" value="RNAse_H_YqgF"/>
    <property type="match status" value="1"/>
</dbReference>
<dbReference type="InterPro" id="IPR006641">
    <property type="entry name" value="YqgF/RNaseH-like_dom"/>
</dbReference>
<reference evidence="7" key="1">
    <citation type="submission" date="2020-10" db="EMBL/GenBank/DDBJ databases">
        <authorList>
            <person name="Gilroy R."/>
        </authorList>
    </citation>
    <scope>NUCLEOTIDE SEQUENCE</scope>
    <source>
        <strain evidence="7">CHK121-14286</strain>
    </source>
</reference>
<proteinExistence type="inferred from homology"/>
<dbReference type="GO" id="GO:0004518">
    <property type="term" value="F:nuclease activity"/>
    <property type="evidence" value="ECO:0007669"/>
    <property type="project" value="UniProtKB-KW"/>
</dbReference>
<keyword evidence="3 5" id="KW-0540">Nuclease</keyword>
<dbReference type="AlphaFoldDB" id="A0A9D1E4Z0"/>
<dbReference type="PANTHER" id="PTHR33317:SF4">
    <property type="entry name" value="POLYNUCLEOTIDYL TRANSFERASE, RIBONUCLEASE H-LIKE SUPERFAMILY PROTEIN"/>
    <property type="match status" value="1"/>
</dbReference>
<dbReference type="HAMAP" id="MF_00651">
    <property type="entry name" value="Nuclease_YqgF"/>
    <property type="match status" value="1"/>
</dbReference>
<dbReference type="CDD" id="cd16964">
    <property type="entry name" value="YqgF"/>
    <property type="match status" value="1"/>
</dbReference>
<evidence type="ECO:0000313" key="8">
    <source>
        <dbReference type="Proteomes" id="UP000824200"/>
    </source>
</evidence>
<protein>
    <recommendedName>
        <fullName evidence="5">Putative pre-16S rRNA nuclease</fullName>
        <ecNumber evidence="5">3.1.-.-</ecNumber>
    </recommendedName>
</protein>
<comment type="subcellular location">
    <subcellularLocation>
        <location evidence="5">Cytoplasm</location>
    </subcellularLocation>
</comment>
<dbReference type="EMBL" id="DVHL01000044">
    <property type="protein sequence ID" value="HIR66300.1"/>
    <property type="molecule type" value="Genomic_DNA"/>
</dbReference>
<feature type="domain" description="YqgF/RNase H-like" evidence="6">
    <location>
        <begin position="2"/>
        <end position="103"/>
    </location>
</feature>
<keyword evidence="4 5" id="KW-0378">Hydrolase</keyword>
<dbReference type="SMART" id="SM00732">
    <property type="entry name" value="YqgFc"/>
    <property type="match status" value="1"/>
</dbReference>